<dbReference type="RefSeq" id="WP_210899952.1">
    <property type="nucleotide sequence ID" value="NZ_CP071696.1"/>
</dbReference>
<dbReference type="EMBL" id="CP071696">
    <property type="protein sequence ID" value="QTX05330.1"/>
    <property type="molecule type" value="Genomic_DNA"/>
</dbReference>
<keyword evidence="2" id="KW-1185">Reference proteome</keyword>
<organism evidence="1 2">
    <name type="scientific">Agromyces archimandritae</name>
    <dbReference type="NCBI Taxonomy" id="2781962"/>
    <lineage>
        <taxon>Bacteria</taxon>
        <taxon>Bacillati</taxon>
        <taxon>Actinomycetota</taxon>
        <taxon>Actinomycetes</taxon>
        <taxon>Micrococcales</taxon>
        <taxon>Microbacteriaceae</taxon>
        <taxon>Agromyces</taxon>
    </lineage>
</organism>
<dbReference type="Proteomes" id="UP000671914">
    <property type="component" value="Chromosome"/>
</dbReference>
<gene>
    <name evidence="1" type="ORF">G127AT_03635</name>
</gene>
<accession>A0A975IP81</accession>
<reference evidence="1" key="1">
    <citation type="submission" date="2021-03" db="EMBL/GenBank/DDBJ databases">
        <title>Agromyces archimandritus sp. nov., isolated from the cockroach Archimandrita tessellata.</title>
        <authorList>
            <person name="Guzman J."/>
            <person name="Ortuzar M."/>
            <person name="Poehlein A."/>
            <person name="Daniel R."/>
            <person name="Trujillo M."/>
            <person name="Vilcinskas A."/>
        </authorList>
    </citation>
    <scope>NUCLEOTIDE SEQUENCE</scope>
    <source>
        <strain evidence="1">G127AT</strain>
    </source>
</reference>
<name>A0A975IP81_9MICO</name>
<proteinExistence type="predicted"/>
<dbReference type="AlphaFoldDB" id="A0A975IP81"/>
<evidence type="ECO:0000313" key="1">
    <source>
        <dbReference type="EMBL" id="QTX05330.1"/>
    </source>
</evidence>
<sequence>MILLALTACTNPDPKPVFEGAWAQEFADHYADAQDDFAREVLEDGVVSDQERSEMISRFKECAGARGITIDYHLDGTFETNIPAGLGPDGAHETISSCSESSGEDLIGSLYSQILTNPDNLDENQLIADCMVERGAVPAGYRGEEYVEDGFDGEYPYSIGEAKGEEIRHECDRDPLGLIPE</sequence>
<protein>
    <submittedName>
        <fullName evidence="1">Uncharacterized protein</fullName>
    </submittedName>
</protein>
<dbReference type="KEGG" id="aarc:G127AT_03635"/>
<evidence type="ECO:0000313" key="2">
    <source>
        <dbReference type="Proteomes" id="UP000671914"/>
    </source>
</evidence>